<keyword evidence="2" id="KW-1185">Reference proteome</keyword>
<organism evidence="1 2">
    <name type="scientific">Streptomyces noursei</name>
    <name type="common">Streptomyces albulus</name>
    <dbReference type="NCBI Taxonomy" id="1971"/>
    <lineage>
        <taxon>Bacteria</taxon>
        <taxon>Bacillati</taxon>
        <taxon>Actinomycetota</taxon>
        <taxon>Actinomycetes</taxon>
        <taxon>Kitasatosporales</taxon>
        <taxon>Streptomycetaceae</taxon>
        <taxon>Streptomyces</taxon>
    </lineage>
</organism>
<reference evidence="2" key="1">
    <citation type="submission" date="2015-09" db="EMBL/GenBank/DDBJ databases">
        <authorList>
            <person name="Graham D.E."/>
            <person name="Mahan K.M."/>
            <person name="Klingeman D.M."/>
            <person name="Fida T."/>
            <person name="Giannone R.J."/>
            <person name="Hettich R.L."/>
            <person name="Parry R.J."/>
            <person name="Spain J.C."/>
        </authorList>
    </citation>
    <scope>NUCLEOTIDE SEQUENCE [LARGE SCALE GENOMIC DNA]</scope>
    <source>
        <strain evidence="2">JCM 4701</strain>
    </source>
</reference>
<sequence>MSDAERVALWKQRLFEAEAGMTKYLVEQQAGTALGEWFEIQAAIFDGLPAQDPPVPADWQRVFFRAQALIERFLVSRFGYGELTAWARANAAVHGAVERADGRGAADAIGRVARQAELYGSEMRLLEASRERAELLITHCGIWDYRERARARGVPLTLKSPCEFCTAAVSANIAARGYRPGFELIEDGDDHGCRWQASAPQKADR</sequence>
<name>A0A2N8PEV8_STRNR</name>
<dbReference type="Proteomes" id="UP000236047">
    <property type="component" value="Unassembled WGS sequence"/>
</dbReference>
<dbReference type="EMBL" id="LJSN01000003">
    <property type="protein sequence ID" value="PNE39541.1"/>
    <property type="molecule type" value="Genomic_DNA"/>
</dbReference>
<proteinExistence type="predicted"/>
<evidence type="ECO:0000313" key="1">
    <source>
        <dbReference type="EMBL" id="PNE39541.1"/>
    </source>
</evidence>
<gene>
    <name evidence="1" type="ORF">AOB60_26335</name>
</gene>
<accession>A0A2N8PEV8</accession>
<comment type="caution">
    <text evidence="1">The sequence shown here is derived from an EMBL/GenBank/DDBJ whole genome shotgun (WGS) entry which is preliminary data.</text>
</comment>
<dbReference type="AlphaFoldDB" id="A0A2N8PEV8"/>
<evidence type="ECO:0008006" key="3">
    <source>
        <dbReference type="Google" id="ProtNLM"/>
    </source>
</evidence>
<protein>
    <recommendedName>
        <fullName evidence="3">L-2-amino-thiazoline-4-carboxylic acid hydrolase</fullName>
    </recommendedName>
</protein>
<evidence type="ECO:0000313" key="2">
    <source>
        <dbReference type="Proteomes" id="UP000236047"/>
    </source>
</evidence>